<feature type="transmembrane region" description="Helical" evidence="1">
    <location>
        <begin position="145"/>
        <end position="164"/>
    </location>
</feature>
<evidence type="ECO:0000313" key="3">
    <source>
        <dbReference type="Proteomes" id="UP000773462"/>
    </source>
</evidence>
<sequence>MKQSVRKLKFIRKPIEIIKENKKAFILMNAVFYGLLLLTMIVTAIFPDLQAKTIDNANQQLSAPWLESTVVAAYTNGNVGLASIYTFLVNLILGTFLSMTLPSLVIPFAGLIMGGYRAIFWGMTFAPLNGVTGLLPHYLTLLIEGQAYVIAMFAIVIQGRSLLFPRRIGLASRWNGYKQGLIQSAWLYLPVILLLVVGGVYEAIELIVLAPPGN</sequence>
<evidence type="ECO:0000313" key="2">
    <source>
        <dbReference type="EMBL" id="MBP2114176.1"/>
    </source>
</evidence>
<reference evidence="2 3" key="1">
    <citation type="submission" date="2021-03" db="EMBL/GenBank/DDBJ databases">
        <title>Genomic Encyclopedia of Type Strains, Phase IV (KMG-IV): sequencing the most valuable type-strain genomes for metagenomic binning, comparative biology and taxonomic classification.</title>
        <authorList>
            <person name="Goeker M."/>
        </authorList>
    </citation>
    <scope>NUCLEOTIDE SEQUENCE [LARGE SCALE GENOMIC DNA]</scope>
    <source>
        <strain evidence="2 3">DSM 101953</strain>
    </source>
</reference>
<proteinExistence type="predicted"/>
<accession>A0ABS4NVU5</accession>
<keyword evidence="1" id="KW-1133">Transmembrane helix</keyword>
<dbReference type="Proteomes" id="UP000773462">
    <property type="component" value="Unassembled WGS sequence"/>
</dbReference>
<organism evidence="2 3">
    <name type="scientific">Paenibacillus silagei</name>
    <dbReference type="NCBI Taxonomy" id="1670801"/>
    <lineage>
        <taxon>Bacteria</taxon>
        <taxon>Bacillati</taxon>
        <taxon>Bacillota</taxon>
        <taxon>Bacilli</taxon>
        <taxon>Bacillales</taxon>
        <taxon>Paenibacillaceae</taxon>
        <taxon>Paenibacillus</taxon>
    </lineage>
</organism>
<feature type="transmembrane region" description="Helical" evidence="1">
    <location>
        <begin position="185"/>
        <end position="204"/>
    </location>
</feature>
<name>A0ABS4NVU5_9BACL</name>
<protein>
    <recommendedName>
        <fullName evidence="4">Stage II sporulation protein M</fullName>
    </recommendedName>
</protein>
<dbReference type="RefSeq" id="WP_209876560.1">
    <property type="nucleotide sequence ID" value="NZ_JAGGLV010000015.1"/>
</dbReference>
<keyword evidence="3" id="KW-1185">Reference proteome</keyword>
<keyword evidence="1" id="KW-0472">Membrane</keyword>
<comment type="caution">
    <text evidence="2">The sequence shown here is derived from an EMBL/GenBank/DDBJ whole genome shotgun (WGS) entry which is preliminary data.</text>
</comment>
<evidence type="ECO:0000256" key="1">
    <source>
        <dbReference type="SAM" id="Phobius"/>
    </source>
</evidence>
<dbReference type="EMBL" id="JAGGLV010000015">
    <property type="protein sequence ID" value="MBP2114176.1"/>
    <property type="molecule type" value="Genomic_DNA"/>
</dbReference>
<gene>
    <name evidence="2" type="ORF">J2Z70_004337</name>
</gene>
<keyword evidence="1" id="KW-0812">Transmembrane</keyword>
<evidence type="ECO:0008006" key="4">
    <source>
        <dbReference type="Google" id="ProtNLM"/>
    </source>
</evidence>
<feature type="transmembrane region" description="Helical" evidence="1">
    <location>
        <begin position="24"/>
        <end position="46"/>
    </location>
</feature>